<organism evidence="1 2">
    <name type="scientific">Asparagus officinalis</name>
    <name type="common">Garden asparagus</name>
    <dbReference type="NCBI Taxonomy" id="4686"/>
    <lineage>
        <taxon>Eukaryota</taxon>
        <taxon>Viridiplantae</taxon>
        <taxon>Streptophyta</taxon>
        <taxon>Embryophyta</taxon>
        <taxon>Tracheophyta</taxon>
        <taxon>Spermatophyta</taxon>
        <taxon>Magnoliopsida</taxon>
        <taxon>Liliopsida</taxon>
        <taxon>Asparagales</taxon>
        <taxon>Asparagaceae</taxon>
        <taxon>Asparagoideae</taxon>
        <taxon>Asparagus</taxon>
    </lineage>
</organism>
<reference evidence="2" key="1">
    <citation type="journal article" date="2017" name="Nat. Commun.">
        <title>The asparagus genome sheds light on the origin and evolution of a young Y chromosome.</title>
        <authorList>
            <person name="Harkess A."/>
            <person name="Zhou J."/>
            <person name="Xu C."/>
            <person name="Bowers J.E."/>
            <person name="Van der Hulst R."/>
            <person name="Ayyampalayam S."/>
            <person name="Mercati F."/>
            <person name="Riccardi P."/>
            <person name="McKain M.R."/>
            <person name="Kakrana A."/>
            <person name="Tang H."/>
            <person name="Ray J."/>
            <person name="Groenendijk J."/>
            <person name="Arikit S."/>
            <person name="Mathioni S.M."/>
            <person name="Nakano M."/>
            <person name="Shan H."/>
            <person name="Telgmann-Rauber A."/>
            <person name="Kanno A."/>
            <person name="Yue Z."/>
            <person name="Chen H."/>
            <person name="Li W."/>
            <person name="Chen Y."/>
            <person name="Xu X."/>
            <person name="Zhang Y."/>
            <person name="Luo S."/>
            <person name="Chen H."/>
            <person name="Gao J."/>
            <person name="Mao Z."/>
            <person name="Pires J.C."/>
            <person name="Luo M."/>
            <person name="Kudrna D."/>
            <person name="Wing R.A."/>
            <person name="Meyers B.C."/>
            <person name="Yi K."/>
            <person name="Kong H."/>
            <person name="Lavrijsen P."/>
            <person name="Sunseri F."/>
            <person name="Falavigna A."/>
            <person name="Ye Y."/>
            <person name="Leebens-Mack J.H."/>
            <person name="Chen G."/>
        </authorList>
    </citation>
    <scope>NUCLEOTIDE SEQUENCE [LARGE SCALE GENOMIC DNA]</scope>
    <source>
        <strain evidence="2">cv. DH0086</strain>
    </source>
</reference>
<gene>
    <name evidence="1" type="ORF">A4U43_UnF9830</name>
</gene>
<evidence type="ECO:0000313" key="2">
    <source>
        <dbReference type="Proteomes" id="UP000243459"/>
    </source>
</evidence>
<evidence type="ECO:0000313" key="1">
    <source>
        <dbReference type="EMBL" id="ONK54908.1"/>
    </source>
</evidence>
<accession>A0A1R3L5M9</accession>
<sequence>MGKEDVRGGDEMGLERGEVAVLGGTEVGQREVLEWASGADNSVSEQGEDGLEMSDVGRIELDSLRAVVEQKEVPLVLGISD</sequence>
<name>A0A1R3L5M9_ASPOF</name>
<dbReference type="Proteomes" id="UP000243459">
    <property type="component" value="Unassembled WGS sequence"/>
</dbReference>
<keyword evidence="2" id="KW-1185">Reference proteome</keyword>
<dbReference type="AlphaFoldDB" id="A0A1R3L5M9"/>
<dbReference type="EMBL" id="KV863979">
    <property type="protein sequence ID" value="ONK54908.1"/>
    <property type="molecule type" value="Genomic_DNA"/>
</dbReference>
<proteinExistence type="predicted"/>
<dbReference type="Gramene" id="ONK54908">
    <property type="protein sequence ID" value="ONK54908"/>
    <property type="gene ID" value="A4U43_UnF9830"/>
</dbReference>
<protein>
    <submittedName>
        <fullName evidence="1">Uncharacterized protein</fullName>
    </submittedName>
</protein>